<dbReference type="AlphaFoldDB" id="A0A233V290"/>
<dbReference type="Pfam" id="PF04397">
    <property type="entry name" value="LytTR"/>
    <property type="match status" value="1"/>
</dbReference>
<dbReference type="GO" id="GO:0000156">
    <property type="term" value="F:phosphorelay response regulator activity"/>
    <property type="evidence" value="ECO:0007669"/>
    <property type="project" value="InterPro"/>
</dbReference>
<dbReference type="InterPro" id="IPR007492">
    <property type="entry name" value="LytTR_DNA-bd_dom"/>
</dbReference>
<dbReference type="PANTHER" id="PTHR37299">
    <property type="entry name" value="TRANSCRIPTIONAL REGULATOR-RELATED"/>
    <property type="match status" value="1"/>
</dbReference>
<dbReference type="Pfam" id="PF00072">
    <property type="entry name" value="Response_reg"/>
    <property type="match status" value="1"/>
</dbReference>
<reference evidence="4" key="1">
    <citation type="submission" date="2017-04" db="EMBL/GenBank/DDBJ databases">
        <title>Finegoldia magna isolated from orthopedic joint implant-associated infections.</title>
        <authorList>
            <person name="Bjorklund S."/>
            <person name="Bruggemann H."/>
            <person name="Jensen A."/>
            <person name="Hellmark B."/>
            <person name="Soderquist B."/>
        </authorList>
    </citation>
    <scope>NUCLEOTIDE SEQUENCE [LARGE SCALE GENOMIC DNA]</scope>
    <source>
        <strain evidence="4">CCUG 54800</strain>
    </source>
</reference>
<dbReference type="GO" id="GO:0003677">
    <property type="term" value="F:DNA binding"/>
    <property type="evidence" value="ECO:0007669"/>
    <property type="project" value="InterPro"/>
</dbReference>
<feature type="domain" description="Response regulatory" evidence="2">
    <location>
        <begin position="7"/>
        <end position="127"/>
    </location>
</feature>
<accession>A0A233V290</accession>
<keyword evidence="1" id="KW-0597">Phosphoprotein</keyword>
<sequence>MLEGTMNIAICDDDLKHINLIEDMIYDLSQKLDNFKPDIDAYLSGEELLRLIDVKDFPSILFIDVEMPGINGIQTARELRKLSEQVLIIYVTSYETYTLESFEVRPFRYLLKPIDTKKFARAFYDAIEYINNSNSYVFFKKGKDHIQVDSSSIIAIFSESGRKLRVKTSDELDDEVFYGKIKNIEKELNPLIFVKINSGTIINLKKVKILNAHEVIMIDGSILPISKNRKKSVIDLYSNFISKEVGI</sequence>
<dbReference type="InterPro" id="IPR046947">
    <property type="entry name" value="LytR-like"/>
</dbReference>
<dbReference type="Gene3D" id="2.40.50.1020">
    <property type="entry name" value="LytTr DNA-binding domain"/>
    <property type="match status" value="1"/>
</dbReference>
<comment type="caution">
    <text evidence="3">The sequence shown here is derived from an EMBL/GenBank/DDBJ whole genome shotgun (WGS) entry which is preliminary data.</text>
</comment>
<proteinExistence type="predicted"/>
<evidence type="ECO:0000259" key="2">
    <source>
        <dbReference type="PROSITE" id="PS50110"/>
    </source>
</evidence>
<dbReference type="SMART" id="SM00850">
    <property type="entry name" value="LytTR"/>
    <property type="match status" value="1"/>
</dbReference>
<dbReference type="PANTHER" id="PTHR37299:SF1">
    <property type="entry name" value="STAGE 0 SPORULATION PROTEIN A HOMOLOG"/>
    <property type="match status" value="1"/>
</dbReference>
<feature type="modified residue" description="4-aspartylphosphate" evidence="1">
    <location>
        <position position="64"/>
    </location>
</feature>
<dbReference type="Proteomes" id="UP000215413">
    <property type="component" value="Unassembled WGS sequence"/>
</dbReference>
<dbReference type="Gene3D" id="3.40.50.2300">
    <property type="match status" value="1"/>
</dbReference>
<dbReference type="EMBL" id="NDYC01000044">
    <property type="protein sequence ID" value="OXZ26510.1"/>
    <property type="molecule type" value="Genomic_DNA"/>
</dbReference>
<dbReference type="InterPro" id="IPR001789">
    <property type="entry name" value="Sig_transdc_resp-reg_receiver"/>
</dbReference>
<protein>
    <recommendedName>
        <fullName evidence="2">Response regulatory domain-containing protein</fullName>
    </recommendedName>
</protein>
<gene>
    <name evidence="3" type="ORF">B9N49_08880</name>
</gene>
<evidence type="ECO:0000313" key="4">
    <source>
        <dbReference type="Proteomes" id="UP000215413"/>
    </source>
</evidence>
<evidence type="ECO:0000256" key="1">
    <source>
        <dbReference type="PROSITE-ProRule" id="PRU00169"/>
    </source>
</evidence>
<dbReference type="SUPFAM" id="SSF52172">
    <property type="entry name" value="CheY-like"/>
    <property type="match status" value="1"/>
</dbReference>
<dbReference type="InterPro" id="IPR011006">
    <property type="entry name" value="CheY-like_superfamily"/>
</dbReference>
<evidence type="ECO:0000313" key="3">
    <source>
        <dbReference type="EMBL" id="OXZ26510.1"/>
    </source>
</evidence>
<dbReference type="SMART" id="SM00448">
    <property type="entry name" value="REC"/>
    <property type="match status" value="1"/>
</dbReference>
<organism evidence="3 4">
    <name type="scientific">Finegoldia magna</name>
    <name type="common">Peptostreptococcus magnus</name>
    <dbReference type="NCBI Taxonomy" id="1260"/>
    <lineage>
        <taxon>Bacteria</taxon>
        <taxon>Bacillati</taxon>
        <taxon>Bacillota</taxon>
        <taxon>Tissierellia</taxon>
        <taxon>Tissierellales</taxon>
        <taxon>Peptoniphilaceae</taxon>
        <taxon>Finegoldia</taxon>
    </lineage>
</organism>
<dbReference type="PROSITE" id="PS50110">
    <property type="entry name" value="RESPONSE_REGULATORY"/>
    <property type="match status" value="1"/>
</dbReference>
<name>A0A233V290_FINMA</name>